<dbReference type="PRINTS" id="PR00625">
    <property type="entry name" value="JDOMAIN"/>
</dbReference>
<dbReference type="SUPFAM" id="SSF46565">
    <property type="entry name" value="Chaperone J-domain"/>
    <property type="match status" value="1"/>
</dbReference>
<dbReference type="SMART" id="SM00271">
    <property type="entry name" value="DnaJ"/>
    <property type="match status" value="1"/>
</dbReference>
<dbReference type="SUPFAM" id="SSF49493">
    <property type="entry name" value="HSP40/DnaJ peptide-binding domain"/>
    <property type="match status" value="2"/>
</dbReference>
<dbReference type="Pfam" id="PF00226">
    <property type="entry name" value="DnaJ"/>
    <property type="match status" value="1"/>
</dbReference>
<dbReference type="GO" id="GO:0051082">
    <property type="term" value="F:unfolded protein binding"/>
    <property type="evidence" value="ECO:0007669"/>
    <property type="project" value="InterPro"/>
</dbReference>
<evidence type="ECO:0000256" key="1">
    <source>
        <dbReference type="ARBA" id="ARBA00023186"/>
    </source>
</evidence>
<dbReference type="InterPro" id="IPR036869">
    <property type="entry name" value="J_dom_sf"/>
</dbReference>
<dbReference type="InterPro" id="IPR001623">
    <property type="entry name" value="DnaJ_domain"/>
</dbReference>
<dbReference type="CDD" id="cd10747">
    <property type="entry name" value="DnaJ_C"/>
    <property type="match status" value="1"/>
</dbReference>
<dbReference type="EMBL" id="FMJD01000007">
    <property type="protein sequence ID" value="SCM75651.1"/>
    <property type="molecule type" value="Genomic_DNA"/>
</dbReference>
<dbReference type="InterPro" id="IPR008971">
    <property type="entry name" value="HSP40/DnaJ_pept-bd"/>
</dbReference>
<reference evidence="3" key="1">
    <citation type="submission" date="2016-08" db="EMBL/GenBank/DDBJ databases">
        <authorList>
            <person name="Seilhamer J.J."/>
        </authorList>
    </citation>
    <scope>NUCLEOTIDE SEQUENCE</scope>
    <source>
        <strain evidence="3">86</strain>
    </source>
</reference>
<name>A0A212LDM5_9HYPH</name>
<organism evidence="3">
    <name type="scientific">uncultured Pleomorphomonas sp</name>
    <dbReference type="NCBI Taxonomy" id="442121"/>
    <lineage>
        <taxon>Bacteria</taxon>
        <taxon>Pseudomonadati</taxon>
        <taxon>Pseudomonadota</taxon>
        <taxon>Alphaproteobacteria</taxon>
        <taxon>Hyphomicrobiales</taxon>
        <taxon>Pleomorphomonadaceae</taxon>
        <taxon>Pleomorphomonas</taxon>
        <taxon>environmental samples</taxon>
    </lineage>
</organism>
<keyword evidence="1" id="KW-0143">Chaperone</keyword>
<feature type="domain" description="J" evidence="2">
    <location>
        <begin position="3"/>
        <end position="68"/>
    </location>
</feature>
<protein>
    <submittedName>
        <fullName evidence="3">Molecular chaperone DnaJ</fullName>
    </submittedName>
</protein>
<evidence type="ECO:0000313" key="3">
    <source>
        <dbReference type="EMBL" id="SCM75651.1"/>
    </source>
</evidence>
<dbReference type="PANTHER" id="PTHR43096:SF52">
    <property type="entry name" value="DNAJ HOMOLOG 1, MITOCHONDRIAL-RELATED"/>
    <property type="match status" value="1"/>
</dbReference>
<dbReference type="CDD" id="cd06257">
    <property type="entry name" value="DnaJ"/>
    <property type="match status" value="1"/>
</dbReference>
<dbReference type="Gene3D" id="1.10.287.110">
    <property type="entry name" value="DnaJ domain"/>
    <property type="match status" value="1"/>
</dbReference>
<dbReference type="InterPro" id="IPR002939">
    <property type="entry name" value="DnaJ_C"/>
</dbReference>
<dbReference type="PROSITE" id="PS50076">
    <property type="entry name" value="DNAJ_2"/>
    <property type="match status" value="1"/>
</dbReference>
<dbReference type="AlphaFoldDB" id="A0A212LDM5"/>
<dbReference type="GO" id="GO:0042026">
    <property type="term" value="P:protein refolding"/>
    <property type="evidence" value="ECO:0007669"/>
    <property type="project" value="TreeGrafter"/>
</dbReference>
<proteinExistence type="predicted"/>
<gene>
    <name evidence="3" type="ORF">KL86PLE_30098</name>
</gene>
<dbReference type="PANTHER" id="PTHR43096">
    <property type="entry name" value="DNAJ HOMOLOG 1, MITOCHONDRIAL-RELATED"/>
    <property type="match status" value="1"/>
</dbReference>
<evidence type="ECO:0000259" key="2">
    <source>
        <dbReference type="PROSITE" id="PS50076"/>
    </source>
</evidence>
<dbReference type="Pfam" id="PF01556">
    <property type="entry name" value="DnaJ_C"/>
    <property type="match status" value="1"/>
</dbReference>
<accession>A0A212LDM5</accession>
<dbReference type="RefSeq" id="WP_288196015.1">
    <property type="nucleotide sequence ID" value="NZ_LT608334.1"/>
</dbReference>
<dbReference type="GO" id="GO:0005737">
    <property type="term" value="C:cytoplasm"/>
    <property type="evidence" value="ECO:0007669"/>
    <property type="project" value="TreeGrafter"/>
</dbReference>
<sequence length="333" mass="35104">MRDPYEVLGVPRSADETTIKKAYRKLAKQHHPDANKNDPRSKERFAEVNSAYEIVGDKDKRRQFDAGEIDAEGKQRFTGFEGFGGAGGMNGGGFRQAGGRATDDILHDIFGDAFANFASGAARGGTRGGRRGGGSGFSGFEGFSAGAAGPGAAGAAPNKGADVMVTARVRLEDIVGSGKVRITLPNGKSLDAKIPAGFEPGQQLRLKGQGGNGTPPGDAIAILVYEPHALFRPDGYNLRLDLPVTLDEAVLGGKVRVPTLEGAVDMTIPAGVTGSKAFRLRGKGLPDKKGARGDIFVTPRIVLPDGADAGLEKLMERWREVRPYDVRGPEFSS</sequence>
<dbReference type="Gene3D" id="2.60.260.20">
    <property type="entry name" value="Urease metallochaperone UreE, N-terminal domain"/>
    <property type="match status" value="2"/>
</dbReference>